<proteinExistence type="predicted"/>
<reference evidence="1" key="1">
    <citation type="journal article" date="2015" name="Nature">
        <title>Complex archaea that bridge the gap between prokaryotes and eukaryotes.</title>
        <authorList>
            <person name="Spang A."/>
            <person name="Saw J.H."/>
            <person name="Jorgensen S.L."/>
            <person name="Zaremba-Niedzwiedzka K."/>
            <person name="Martijn J."/>
            <person name="Lind A.E."/>
            <person name="van Eijk R."/>
            <person name="Schleper C."/>
            <person name="Guy L."/>
            <person name="Ettema T.J."/>
        </authorList>
    </citation>
    <scope>NUCLEOTIDE SEQUENCE</scope>
</reference>
<sequence length="151" mass="15212">MPIFGSGLRGIQGPRGPVIREITFTAGGTGANATETDLFTVTGAVLVHSITAYCTTSLEQSAGTPELALGVNSGTADFIASTVATLIDTGELWISGTPTADSIALPAGLKDILVEENISCLVGGTNNISAGVISFSVLWSPITSDGNVVAT</sequence>
<gene>
    <name evidence="1" type="ORF">LCGC14_1210510</name>
</gene>
<accession>A0A0F9NWH1</accession>
<name>A0A0F9NWH1_9ZZZZ</name>
<comment type="caution">
    <text evidence="1">The sequence shown here is derived from an EMBL/GenBank/DDBJ whole genome shotgun (WGS) entry which is preliminary data.</text>
</comment>
<dbReference type="AlphaFoldDB" id="A0A0F9NWH1"/>
<organism evidence="1">
    <name type="scientific">marine sediment metagenome</name>
    <dbReference type="NCBI Taxonomy" id="412755"/>
    <lineage>
        <taxon>unclassified sequences</taxon>
        <taxon>metagenomes</taxon>
        <taxon>ecological metagenomes</taxon>
    </lineage>
</organism>
<evidence type="ECO:0000313" key="1">
    <source>
        <dbReference type="EMBL" id="KKM93220.1"/>
    </source>
</evidence>
<dbReference type="EMBL" id="LAZR01006295">
    <property type="protein sequence ID" value="KKM93220.1"/>
    <property type="molecule type" value="Genomic_DNA"/>
</dbReference>
<protein>
    <submittedName>
        <fullName evidence="1">Uncharacterized protein</fullName>
    </submittedName>
</protein>